<feature type="chain" id="PRO_5015337585" description="Hemin receptor" evidence="1">
    <location>
        <begin position="20"/>
        <end position="461"/>
    </location>
</feature>
<dbReference type="AlphaFoldDB" id="A0A1I3K6N1"/>
<keyword evidence="3" id="KW-1185">Reference proteome</keyword>
<dbReference type="Proteomes" id="UP000242560">
    <property type="component" value="Unassembled WGS sequence"/>
</dbReference>
<dbReference type="SUPFAM" id="SSF56935">
    <property type="entry name" value="Porins"/>
    <property type="match status" value="1"/>
</dbReference>
<protein>
    <recommendedName>
        <fullName evidence="4">Hemin receptor</fullName>
    </recommendedName>
</protein>
<proteinExistence type="predicted"/>
<organism evidence="2 3">
    <name type="scientific">Kaistella treverensis</name>
    <dbReference type="NCBI Taxonomy" id="631455"/>
    <lineage>
        <taxon>Bacteria</taxon>
        <taxon>Pseudomonadati</taxon>
        <taxon>Bacteroidota</taxon>
        <taxon>Flavobacteriia</taxon>
        <taxon>Flavobacteriales</taxon>
        <taxon>Weeksellaceae</taxon>
        <taxon>Chryseobacterium group</taxon>
        <taxon>Kaistella</taxon>
    </lineage>
</organism>
<dbReference type="EMBL" id="FORQ01000001">
    <property type="protein sequence ID" value="SFI68074.1"/>
    <property type="molecule type" value="Genomic_DNA"/>
</dbReference>
<dbReference type="RefSeq" id="WP_089818530.1">
    <property type="nucleotide sequence ID" value="NZ_FORQ01000001.1"/>
</dbReference>
<accession>A0A1I3K6N1</accession>
<reference evidence="3" key="1">
    <citation type="submission" date="2016-10" db="EMBL/GenBank/DDBJ databases">
        <authorList>
            <person name="Varghese N."/>
            <person name="Submissions S."/>
        </authorList>
    </citation>
    <scope>NUCLEOTIDE SEQUENCE [LARGE SCALE GENOMIC DNA]</scope>
    <source>
        <strain evidence="3">DSM 22251</strain>
    </source>
</reference>
<gene>
    <name evidence="2" type="ORF">SAMN05421638_0622</name>
</gene>
<evidence type="ECO:0000256" key="1">
    <source>
        <dbReference type="SAM" id="SignalP"/>
    </source>
</evidence>
<name>A0A1I3K6N1_9FLAO</name>
<dbReference type="Gene3D" id="2.40.160.60">
    <property type="entry name" value="Outer membrane protein transport protein (OMPP1/FadL/TodX)"/>
    <property type="match status" value="1"/>
</dbReference>
<evidence type="ECO:0000313" key="2">
    <source>
        <dbReference type="EMBL" id="SFI68074.1"/>
    </source>
</evidence>
<keyword evidence="1" id="KW-0732">Signal</keyword>
<sequence>MIKKSLIVLGISAAYFMNAQDISTLRNTVDVYSNSALNGSAKYNSMAGSMGALGGDVSVLNSNPAGIAVSIASEFSGTLAIENNKNNTTFGGNSLDYKINKTDIGNIGGIAAFRIEGATPWKFINIGVNYSNQSLEDYSETPGNSAINFDIYDNNDQLIDNIAFNGHAYNRYGNLSKMSFAVGGNYDNRFYVGAGVNFHTATLDQYDSAAFSSNQATTTEVYNNQFTPFSETSSGFSATVGVIGKINPMFRLGAALETPTWWNMARVYNEYENPTDGTYGEDRNLTTPLKATLSASFVPNKNLALNVDYSLGLTKAKYKVYGDAETELNSFINDNSANLSEIKAGAEYRYAGLRLRAGYGYATSPYDSRSILAYNDGGTSANSSYDNLFVGKRSTIGAGLGYDFKSFYIDAAYQNVSSDYRSPFLANTYFSDNYIVESDAAIVSDVKNTKDNFFITLGWKF</sequence>
<feature type="signal peptide" evidence="1">
    <location>
        <begin position="1"/>
        <end position="19"/>
    </location>
</feature>
<evidence type="ECO:0008006" key="4">
    <source>
        <dbReference type="Google" id="ProtNLM"/>
    </source>
</evidence>
<evidence type="ECO:0000313" key="3">
    <source>
        <dbReference type="Proteomes" id="UP000242560"/>
    </source>
</evidence>